<feature type="domain" description="FHA" evidence="3">
    <location>
        <begin position="530"/>
        <end position="580"/>
    </location>
</feature>
<dbReference type="CDD" id="cd00060">
    <property type="entry name" value="FHA"/>
    <property type="match status" value="1"/>
</dbReference>
<accession>A0A2W0C6J4</accession>
<dbReference type="OrthoDB" id="9783862at2"/>
<dbReference type="Pfam" id="PF00498">
    <property type="entry name" value="FHA"/>
    <property type="match status" value="1"/>
</dbReference>
<feature type="transmembrane region" description="Helical" evidence="2">
    <location>
        <begin position="347"/>
        <end position="369"/>
    </location>
</feature>
<dbReference type="Gene3D" id="2.60.200.20">
    <property type="match status" value="1"/>
</dbReference>
<evidence type="ECO:0000313" key="5">
    <source>
        <dbReference type="Proteomes" id="UP000247459"/>
    </source>
</evidence>
<dbReference type="InterPro" id="IPR045962">
    <property type="entry name" value="DUF6382"/>
</dbReference>
<dbReference type="AlphaFoldDB" id="A0A2W0C6J4"/>
<feature type="transmembrane region" description="Helical" evidence="2">
    <location>
        <begin position="322"/>
        <end position="341"/>
    </location>
</feature>
<evidence type="ECO:0000259" key="3">
    <source>
        <dbReference type="PROSITE" id="PS50006"/>
    </source>
</evidence>
<feature type="compositionally biased region" description="Basic and acidic residues" evidence="1">
    <location>
        <begin position="241"/>
        <end position="250"/>
    </location>
</feature>
<feature type="compositionally biased region" description="Polar residues" evidence="1">
    <location>
        <begin position="433"/>
        <end position="442"/>
    </location>
</feature>
<dbReference type="Pfam" id="PF19909">
    <property type="entry name" value="DUF6382"/>
    <property type="match status" value="1"/>
</dbReference>
<dbReference type="PROSITE" id="PS50006">
    <property type="entry name" value="FHA_DOMAIN"/>
    <property type="match status" value="1"/>
</dbReference>
<feature type="region of interest" description="Disordered" evidence="1">
    <location>
        <begin position="197"/>
        <end position="304"/>
    </location>
</feature>
<keyword evidence="2" id="KW-0472">Membrane</keyword>
<feature type="compositionally biased region" description="Polar residues" evidence="1">
    <location>
        <begin position="197"/>
        <end position="206"/>
    </location>
</feature>
<dbReference type="RefSeq" id="WP_110821348.1">
    <property type="nucleotide sequence ID" value="NZ_PRLG01000021.1"/>
</dbReference>
<sequence length="607" mass="68402">MYGLTRDFIRNGGAFMVLEKAEGLRMEELSRVQTGMMSSNDIPRLLPLHIREMDRNVTLQYDISGYKMLSQFLKAGKIKLRVLYGLLFQLADTFTECRQYMLEPRKLMLQEESIFVKGSLEQGELGIVYVPIQDSVVVDPTPGQFRELVIRLMAHVQELQGEGIQRVLQLCDDERWDVGQLRELLLELYADEQAGPGSSTFLSSRVNEPRENGTMNERSAYVESEPEFAQLPRLHRQHARSKSDQDKMRAETYSNSRQQPDRVLEQEGSNSNRFSPNFLSTRPSREGSSPFTDRTDPAVNKPNETTFDENMEMEQTTGTSKVTYIVLICMVGIALVWRFAYMEQPGQTPMIISIVLSVVLLAVACWAWISKGKFGISKAAGLRRSDQASFLKLGHKRTKNEEESEELYQESWRWNNSEPKTDNDPPAQGYASIASTTPNSRFQRLHTEPESEPEPESESSPMIQQQFDHITAPTSGLIRTESGTEATVNLQSMTGEAAKGVGPVTPSFYLERRLGASNRNERMDVQGASFVIGRSAEMVQWVDSTTGVSRAHVELSRNKSGYVIKDLGSVNGTLLQGKPLAPYKEYPLEDGDTFMLAESVYTYRSVG</sequence>
<protein>
    <recommendedName>
        <fullName evidence="3">FHA domain-containing protein</fullName>
    </recommendedName>
</protein>
<evidence type="ECO:0000256" key="2">
    <source>
        <dbReference type="SAM" id="Phobius"/>
    </source>
</evidence>
<dbReference type="Proteomes" id="UP000247459">
    <property type="component" value="Unassembled WGS sequence"/>
</dbReference>
<dbReference type="InterPro" id="IPR000253">
    <property type="entry name" value="FHA_dom"/>
</dbReference>
<feature type="compositionally biased region" description="Polar residues" evidence="1">
    <location>
        <begin position="267"/>
        <end position="292"/>
    </location>
</feature>
<proteinExistence type="predicted"/>
<dbReference type="InterPro" id="IPR008984">
    <property type="entry name" value="SMAD_FHA_dom_sf"/>
</dbReference>
<gene>
    <name evidence="4" type="ORF">PIL02S_04230</name>
</gene>
<keyword evidence="2" id="KW-0812">Transmembrane</keyword>
<dbReference type="GO" id="GO:0016787">
    <property type="term" value="F:hydrolase activity"/>
    <property type="evidence" value="ECO:0007669"/>
    <property type="project" value="UniProtKB-KW"/>
</dbReference>
<feature type="region of interest" description="Disordered" evidence="1">
    <location>
        <begin position="395"/>
        <end position="463"/>
    </location>
</feature>
<dbReference type="SMART" id="SM00240">
    <property type="entry name" value="FHA"/>
    <property type="match status" value="1"/>
</dbReference>
<keyword evidence="4" id="KW-0378">Hydrolase</keyword>
<reference evidence="4 5" key="1">
    <citation type="submission" date="2018-01" db="EMBL/GenBank/DDBJ databases">
        <title>Genome sequence of the PGP bacterium Paenibacillus illinoisensis E3.</title>
        <authorList>
            <person name="Rolli E."/>
            <person name="Marasco R."/>
            <person name="Bessem C."/>
            <person name="Michoud G."/>
            <person name="Gaiarsa S."/>
            <person name="Borin S."/>
            <person name="Daffonchio D."/>
        </authorList>
    </citation>
    <scope>NUCLEOTIDE SEQUENCE [LARGE SCALE GENOMIC DNA]</scope>
    <source>
        <strain evidence="4 5">E3</strain>
    </source>
</reference>
<name>A0A2W0C6J4_9BACL</name>
<dbReference type="EMBL" id="PRLG01000021">
    <property type="protein sequence ID" value="PYY27617.1"/>
    <property type="molecule type" value="Genomic_DNA"/>
</dbReference>
<keyword evidence="2" id="KW-1133">Transmembrane helix</keyword>
<dbReference type="SUPFAM" id="SSF49879">
    <property type="entry name" value="SMAD/FHA domain"/>
    <property type="match status" value="1"/>
</dbReference>
<evidence type="ECO:0000313" key="4">
    <source>
        <dbReference type="EMBL" id="PYY27617.1"/>
    </source>
</evidence>
<organism evidence="4 5">
    <name type="scientific">Paenibacillus illinoisensis</name>
    <dbReference type="NCBI Taxonomy" id="59845"/>
    <lineage>
        <taxon>Bacteria</taxon>
        <taxon>Bacillati</taxon>
        <taxon>Bacillota</taxon>
        <taxon>Bacilli</taxon>
        <taxon>Bacillales</taxon>
        <taxon>Paenibacillaceae</taxon>
        <taxon>Paenibacillus</taxon>
    </lineage>
</organism>
<evidence type="ECO:0000256" key="1">
    <source>
        <dbReference type="SAM" id="MobiDB-lite"/>
    </source>
</evidence>
<comment type="caution">
    <text evidence="4">The sequence shown here is derived from an EMBL/GenBank/DDBJ whole genome shotgun (WGS) entry which is preliminary data.</text>
</comment>